<dbReference type="InterPro" id="IPR036322">
    <property type="entry name" value="WD40_repeat_dom_sf"/>
</dbReference>
<feature type="compositionally biased region" description="Low complexity" evidence="7">
    <location>
        <begin position="492"/>
        <end position="512"/>
    </location>
</feature>
<feature type="region of interest" description="Disordered" evidence="7">
    <location>
        <begin position="2694"/>
        <end position="2792"/>
    </location>
</feature>
<sequence length="5027" mass="569273">MADDVLPVSVPPPAKVAVMQLWNEVEPTLENLCRQNLSFSVHGDKYMRGINKICAAIHSRRGILINDIEENDEKYYAKIFFMLAHLIVNHTKEFSSKIYQVKRCIKVIVNFFLHHMRKNSQHIALSQHECLNVIVSLYNLKQFYGDALVTKVSDEKVELPPKFNEEMILSIMDKTNMEHLYESVDKKEKFSPFKSQESEGENRGAEALIKKAVLASFYEDEAGMFCLQVACKSNVLIDTQQKFKNIFEATEFKEIQMNCQSVKMLSDELAMVKGLLSMPVLSPYKVGSVDILVNLLKLSIHTAIFIASGLYTIHETEEVLSFTDNLNAEEFCRKHGLRSTEESLSILDEILLLVSKVVRISPFTGQNIQVYATMTITKSLSKLIELSSKDVFHERSWKWFDGISIMIVTMVSRVMSVLSQLSEEIQEYQAFLDEDLKAVSDGPLDLMKSYTPLARYIMILKHINIPNLCLELFFQTHKKGFEIMNIPESKPESQATNESSSNETSAESKTAENTGNDSPNEEGTILGNLFSQSMSVEEKMTIEETGQKEHIAEDAFKQSGEIFLLLASSLLEFMHKVFPVAAMVGFKKQITTSLTEEKLTNLAKILVESQRDEILKCLTMLLSLFVVDGYFDTTSQLDAMLMPLQMSSSQSCMKWPLRVRHEVLVVFTRVCLKQFTVEGKKASEYASYALTSFLTSLKEAAVHDSVPYPSVEYLQVLLLCYNLLDENSRMEIFDHCKSLFVSLINGNTKSPIQTSRFLMVFHYFICSTYAADGAYLAKQVRQNVLAQETQYLIPGYSHHQSHYNESEILQKAYGNEGDAEWVNDKNPLYFQLTPDYKTVEPEVIEYLGKEGDNYREMYTACLKFVFTSLQKLSEQDDIFQIISHRHVFFHIWNFPRQLAVPVHYLINIANNLYSNDQSIEDLFYVLWMSSIFDAQTIEDVEGVLKIVYDSEHPCNEESKQKVMEAIRFCTDPSSILSFGKKLIAKISGVISKKERKTLADYMTIDGMLSFFWLLFKKYVIDKKDHMYDVEVLKNLVNEMVQLFNLAVIESKKFIVSWAQNGEETLGDKVDFYIDVIGVDIPELAVGIELTGGCAVLPEKFVDALEGWKKLTISNIESVTTTLYEKLEANGNPESLKPAKMIRLAMEALLTGHTDISSYEPPFMMVGASLKKFSHTVTVMCKDLMTWIPANFIKDFGDLRAQWSSLFNTFLSDRVLGHLKSEMTAILSALCNEESNENAETTSFDSHFYTMLAVINKWFMKEIQSSNTEDVILVSWLEFLSNLVDHSKTLNIFLNFFNDHPEFILQIFKSVEGCEVVKKQYSSVYIKFFTKILSLGEKISGTNLQKSLANLFNEDKGFFQKWFLFIVQTNTADEFLIIKLLILNGIDNGCDMRSCLFGLLEMCFNLVEMIANDQLDDVPTKFFYTDFLEIILMLLPLCPDGHKILLQKTLSCVDNNQEIWIKSTTSNHPSKKRDCANAFVMYLTKLLGVLVDNRTSSEGSPSTDLFGMPNFQRLRKRDEEVAGSDEESESEDLSNLECTFTFTQKDFRDQHWYHCHTCKMSDGVGCCTVCAKICHRGHEVTYSKFGSFFCDCGAKEDGSCTAMKKSSESTTAQEGSTSSPFTSWGDPTSKDLKNAKKKEKKTKEKSKASFDETDLKDCSKDDCWSITFKNINMELLAEFEDTMKSSGTFNFLLEMFEKASGLFTEEVQELTQLKANGKTEVKEKLKALYVTPKQCIVKDNIMTTLSGSQEGAFENIKLNFSGDQGQTLRQLMNSRVVQHKALCLLSIQNGQRQQMAIAHDKGKITILQLNGLLKQSEKGKIVTLNRLSSIIMPFTVLNMCNNTINDDFLAVSGLKDCHVLVLGNSGNAQQRLVVNAKLETGNYIVKTVWLPSSQVKLAVVTGDFVKIFDLSVSEMEPTHHFILPSGKVRDVTFIPNGSSCNIIIISSQGYIYCEQLSSDDCSDPFYVMNVLPVEHSSIDDSQAGMISGGGSSVYYSPAMKLLFFSFSKGHSFIGILKANYSGFERLFSLHSSITSSSALTMWSEVPGQLGLLHCVQQSTGNVIVLTVKTDVVYVQEIKSSSKNVKMQNAVCYHCAPVKQKQEEQTTMLMLLDDGSLRICNGNKDIVPFINRQSPSIPEDTKQISTSKPKIVQNKVSKRRSSTTKFPIDFFEKCNETNEVEFSGSDILHVYYKSQVKHRLNTAGMYIANTKPSGFKMEISNMNQDNVVVGIRIQVGVQSTDRSPQYFEILGRMRQMKMAKNRWFDVPFTNEESLKIVSQNNQFEVIFGPSSDPYGLSIVDSIKVYVQSKSLFGFQEDKTADKPKEPKKIIEESQVVEQKAPSLNCEGQLISTLSGVNKALQMFDIRSHGNKFETLVAIGSNLITTDPALYGNNSTLKSKSHILLQNLFPEETLFLNKKDEIYVSHFISGLQQALRQSEQQNTVLDGEIFLYLLATAVDVGVNKPDLFVENIKAKMAVTEFVETILKSYWDLKEHFKNTSEMNECDNKDLQTLSEITENVVQLLFLVMLGDSCQIEAITKQISHLIFYKEHSIGFAAKQGLVKIFQSRLNHGDKKEKTLQVLQQKSEDRQDDEELVVDSSPITPQPTEEVTVAPPNEENTPPAQQQLQGVEQIMNIEELVEEAEDMDLAEDDDDEDDDDDEEGIDIENEIMNNGDLQMFLHDDNAMMEIALALSLQNQEASENQGSGEGDPQQMLLPDDDQVDDDEEFEDILPEEGEVAQQETHQHDDEEEGSQFNEGAVESVPTGDDEGENSDLEVDSPSFSETSNQLVSSSSSCNDASDSSFTAVWSHLIKHFLHKIEDILELDGLQAIPFLQVLLVLCSNLGESEEDKKLLEQIVLECCKPLKINCLGSENVAKRRQESEVQLVLMRFLSVLMSRCPNSSSKNKDQDSPSLKTEKSFDANVANILCENGLIEHCLFLMKNLQKYWQHTKTTEDNEVASDARTNDVSKNLLKPKSLLPVPDMMPFFMEQYVKSHVLDLFEAFPQLVTEMTLRVPYQIHKLMDSKNSDAFFNKEWVYILCEYMLMAHTPFVRRQVRKLLLGLCGSKEKYRFVKDLHNLRSHLSSIRELFQQAGMIFDDGTTSKVSLCYEDTVSLTESVTGCIEIASARYENWQSFCRKEKAILPFLIQASYQVTEHLSSKIIELICMALIAKRSDSKEKKDKSKAKDISSELVKLVFSQCGGEVLTSFIKAFLLESNSSVLRWKSHELVHTIYLNINTEQKVDLIRQMWSLWPLLAIFGHRATQFVDILGYFTIKTSHPSLDELMDGLTSRTLCLLKERNKMLKSHPNSNLYRKLSNYIQLDGFYLESDPCLVCNNPEPSYTSCKLSTIKSDIRYTTKAQVIKLSGNFSISKINIKITDAKRAKMVKVINIFYSNKTVPSAIELKNRTGIWQRAKKVSLSQGQNEIKVDLAFPITACNLMIEFAEFYDNAQFSSETLQCPRCSASVPAHPGVCGNCGENVYQCHKCRSINYDEKDPFLCTSCGFCKYAKFELTFHAHSTCSVETIKNEEDREKALKSVNTTLEKADQHYKQLSCHRQHLETLLKLASVRNNNAKEGTKGAGALAWNVSALSSSASSSSSSSAASSTTSNTQQTQHNAVNNINESIQGIAQRYCVDCKNAFEEMSKVTQAVTATRQELANYDIKQQETLAQVFRATPSASPTTQLEKPSFSRLPSLNGSIDAAVTLSNGSNVSSNCFGCTLASIKNCLIILRAMVTLSATHQSMLKEDLLQELVENNLQQQSSEVVALAETLLINLTSNNQQANSHLNDIIMDRINLCLLTQSSNMFSDISLRSEISVLRKSIRAGDGVWEERMRCVFKLFLHSMKNSSPEVLEAITLPCLEIVTSSVKGFHKDNRKVIPMNKTSAPKQQLSCFDSKRWLSGQYKHETFELWKMQNSSQTKDKERYLMQKYAGIWMTKCAQKKEGFEEKVENGDFSVDGWLKLLVFSPTSRQTRSLICSILDHLAQMEDKRKTILHLLMSFFDELHLAGENAAEYLILFKSLTRKTTWRTYLCRFGILDTLCQLLIKEVDHLTDLESSTLNFDLAQGYALNSLAELLKSFFDDEEVKTMYRGRFVAEVLQCYLALRKLVVQRTKLVDETQEILSNLLQELTTGADESILMKTSIDALKRCPVKDIRTPVFILEQLCDVIHKEEEETSEFLMFLEKDLQQEDYLQGRMQGNPYSSKETGLGPLMRDVKNKICTECELVALLEDDTGMELLVDNKIISLDLPVEQVYKKVWCNGNRDAKDPMKIVYRMRGLLGDATEDMIENLDKGEEKDVDEEDVFKRASIMAKIGGLELTLKRLSYVRDLSRAQQLVSSTMKLLEYCVKVKVNRQYLHKPSVNTMEILLGTLNKALRLERDQGSSSGGAIMAERVLKLMEIILHEASSEAATTEVVALPGEESQLGLLLNHITSPYVRSNTNVLEAMMRLTPFLTFGRDEAMMSLITHFKPFFDFEAFDQEKFPDAILHLDCFSMIANGISISASGSKLKDLIVNEGLVDRMLTYLRTHAPPKSLRASGILDSAKWNEFLAKPSLPYILRILAGLINGHEGTQKILAEDENVELLHHLEQVSTEGMVGSLAENLVEALIKFPEGRRKVEETREKTRMEKKSLALAMRQKQLESLGMMMTGSGQIKAKPATVNKEMESMLEEQDQRLVCCICREGYKFYPNKVLGIYTFTLRCVLDEFENKPKRTQGYTTVSNFNVIHYDCHLEAVRHARSRDEWESAALQNSNTKCNGLLPIWGPKVSESSFATCLARHNSYIQEYTGFREPTFHSSVHDLRVALLRFAHEKSFHRESGGGGKRSNMYLLPYMINVSLYVVNTTRQRPSEEQVLKTFLDAKPETWITSCYDVNGPLFAIVLSIVVQSLDEWQKNKIIFLKRLLLLGHVRSTSPVQIKELPSAEVKPYEVYKPCLLFFHLVDRLNNLCKSHIKKEEDWPQAMSTFLRNNDDTVLKEADKILKVFEEEILPCESFGEFCDVQELLTEIPHPDVFLKELVESVCTKASAEVFC</sequence>
<keyword evidence="3 6" id="KW-0863">Zinc-finger</keyword>
<evidence type="ECO:0000256" key="7">
    <source>
        <dbReference type="SAM" id="MobiDB-lite"/>
    </source>
</evidence>
<feature type="region of interest" description="Disordered" evidence="7">
    <location>
        <begin position="487"/>
        <end position="524"/>
    </location>
</feature>
<dbReference type="Pfam" id="PF13764">
    <property type="entry name" value="E3_UbLigase_R4"/>
    <property type="match status" value="1"/>
</dbReference>
<dbReference type="PROSITE" id="PS51157">
    <property type="entry name" value="ZF_UBR"/>
    <property type="match status" value="1"/>
</dbReference>
<organism evidence="9 10">
    <name type="scientific">Clytia hemisphaerica</name>
    <dbReference type="NCBI Taxonomy" id="252671"/>
    <lineage>
        <taxon>Eukaryota</taxon>
        <taxon>Metazoa</taxon>
        <taxon>Cnidaria</taxon>
        <taxon>Hydrozoa</taxon>
        <taxon>Hydroidolina</taxon>
        <taxon>Leptothecata</taxon>
        <taxon>Obeliida</taxon>
        <taxon>Clytiidae</taxon>
        <taxon>Clytia</taxon>
    </lineage>
</organism>
<dbReference type="EnsemblMetazoa" id="CLYHEMT003987.1">
    <property type="protein sequence ID" value="CLYHEMP003987.1"/>
    <property type="gene ID" value="CLYHEMG003987"/>
</dbReference>
<dbReference type="PROSITE" id="PS52043">
    <property type="entry name" value="UBR4_E3"/>
    <property type="match status" value="1"/>
</dbReference>
<dbReference type="CDD" id="cd19680">
    <property type="entry name" value="UBR-box_UBR4"/>
    <property type="match status" value="1"/>
</dbReference>
<dbReference type="InterPro" id="IPR045189">
    <property type="entry name" value="UBR4-like"/>
</dbReference>
<dbReference type="InterPro" id="IPR047509">
    <property type="entry name" value="UBR4-like_UBR-box"/>
</dbReference>
<dbReference type="Pfam" id="PF24079">
    <property type="entry name" value="UBR4"/>
    <property type="match status" value="1"/>
</dbReference>
<keyword evidence="10" id="KW-1185">Reference proteome</keyword>
<dbReference type="Pfam" id="PF02207">
    <property type="entry name" value="zf-UBR"/>
    <property type="match status" value="1"/>
</dbReference>
<dbReference type="InterPro" id="IPR003126">
    <property type="entry name" value="Znf_UBR"/>
</dbReference>
<feature type="compositionally biased region" description="Polar residues" evidence="7">
    <location>
        <begin position="2777"/>
        <end position="2787"/>
    </location>
</feature>
<feature type="domain" description="UBR-type" evidence="8">
    <location>
        <begin position="1535"/>
        <end position="1604"/>
    </location>
</feature>
<dbReference type="GO" id="GO:0008270">
    <property type="term" value="F:zinc ion binding"/>
    <property type="evidence" value="ECO:0007669"/>
    <property type="project" value="UniProtKB-KW"/>
</dbReference>
<dbReference type="Proteomes" id="UP000594262">
    <property type="component" value="Unplaced"/>
</dbReference>
<evidence type="ECO:0000256" key="2">
    <source>
        <dbReference type="ARBA" id="ARBA00022723"/>
    </source>
</evidence>
<dbReference type="OrthoDB" id="30336at2759"/>
<accession>A0A7M5V5X5</accession>
<evidence type="ECO:0000256" key="5">
    <source>
        <dbReference type="PROSITE-ProRule" id="PRU00508"/>
    </source>
</evidence>
<name>A0A7M5V5X5_9CNID</name>
<feature type="compositionally biased region" description="Low complexity" evidence="7">
    <location>
        <begin position="3594"/>
        <end position="3606"/>
    </location>
</feature>
<dbReference type="SMART" id="SM00396">
    <property type="entry name" value="ZnF_UBR1"/>
    <property type="match status" value="1"/>
</dbReference>
<dbReference type="PANTHER" id="PTHR21725">
    <property type="entry name" value="E3 UBIQUITIN-PROTEIN LIGASE UBR4"/>
    <property type="match status" value="1"/>
</dbReference>
<evidence type="ECO:0000256" key="6">
    <source>
        <dbReference type="PROSITE-ProRule" id="PRU01388"/>
    </source>
</evidence>
<keyword evidence="2" id="KW-0479">Metal-binding</keyword>
<dbReference type="RefSeq" id="XP_066923064.1">
    <property type="nucleotide sequence ID" value="XM_067066963.1"/>
</dbReference>
<reference evidence="9" key="1">
    <citation type="submission" date="2021-01" db="UniProtKB">
        <authorList>
            <consortium name="EnsemblMetazoa"/>
        </authorList>
    </citation>
    <scope>IDENTIFICATION</scope>
</reference>
<feature type="region of interest" description="UBR4 E3 catalytic module" evidence="6">
    <location>
        <begin position="4550"/>
        <end position="5017"/>
    </location>
</feature>
<dbReference type="InterPro" id="IPR025704">
    <property type="entry name" value="E3_Ub_ligase_UBR4_C"/>
</dbReference>
<feature type="compositionally biased region" description="Polar residues" evidence="7">
    <location>
        <begin position="1607"/>
        <end position="1625"/>
    </location>
</feature>
<evidence type="ECO:0000256" key="1">
    <source>
        <dbReference type="ARBA" id="ARBA00009970"/>
    </source>
</evidence>
<feature type="region of interest" description="Disordered" evidence="7">
    <location>
        <begin position="1605"/>
        <end position="1639"/>
    </location>
</feature>
<comment type="similarity">
    <text evidence="1 6">Belongs to the UBR4 family.</text>
</comment>
<feature type="region of interest" description="Disordered" evidence="7">
    <location>
        <begin position="2580"/>
        <end position="2622"/>
    </location>
</feature>
<feature type="zinc finger region" description="UBR-type" evidence="5">
    <location>
        <begin position="1535"/>
        <end position="1604"/>
    </location>
</feature>
<evidence type="ECO:0000313" key="9">
    <source>
        <dbReference type="EnsemblMetazoa" id="CLYHEMP003987.1"/>
    </source>
</evidence>
<dbReference type="SUPFAM" id="SSF50978">
    <property type="entry name" value="WD40 repeat-like"/>
    <property type="match status" value="1"/>
</dbReference>
<proteinExistence type="inferred from homology"/>
<feature type="compositionally biased region" description="Acidic residues" evidence="7">
    <location>
        <begin position="2714"/>
        <end position="2734"/>
    </location>
</feature>
<evidence type="ECO:0000313" key="10">
    <source>
        <dbReference type="Proteomes" id="UP000594262"/>
    </source>
</evidence>
<protein>
    <recommendedName>
        <fullName evidence="8">UBR-type domain-containing protein</fullName>
    </recommendedName>
</protein>
<dbReference type="PANTHER" id="PTHR21725:SF1">
    <property type="entry name" value="E3 UBIQUITIN-PROTEIN LIGASE UBR4"/>
    <property type="match status" value="1"/>
</dbReference>
<feature type="region of interest" description="Disordered" evidence="7">
    <location>
        <begin position="3594"/>
        <end position="3613"/>
    </location>
</feature>
<evidence type="ECO:0000256" key="3">
    <source>
        <dbReference type="ARBA" id="ARBA00022771"/>
    </source>
</evidence>
<evidence type="ECO:0000259" key="8">
    <source>
        <dbReference type="PROSITE" id="PS51157"/>
    </source>
</evidence>
<evidence type="ECO:0000256" key="4">
    <source>
        <dbReference type="ARBA" id="ARBA00022833"/>
    </source>
</evidence>
<keyword evidence="4" id="KW-0862">Zinc</keyword>
<dbReference type="InterPro" id="IPR056530">
    <property type="entry name" value="UBR4-like_dom"/>
</dbReference>
<feature type="compositionally biased region" description="Acidic residues" evidence="7">
    <location>
        <begin position="2763"/>
        <end position="2774"/>
    </location>
</feature>
<dbReference type="GeneID" id="136810400"/>